<feature type="transmembrane region" description="Helical" evidence="2">
    <location>
        <begin position="48"/>
        <end position="75"/>
    </location>
</feature>
<evidence type="ECO:0000313" key="3">
    <source>
        <dbReference type="Proteomes" id="UP000694867"/>
    </source>
</evidence>
<dbReference type="AlphaFoldDB" id="A0AAJ6QYT9"/>
<feature type="region of interest" description="Disordered" evidence="1">
    <location>
        <begin position="300"/>
        <end position="326"/>
    </location>
</feature>
<protein>
    <submittedName>
        <fullName evidence="4">Monocarboxylate transporter 13</fullName>
    </submittedName>
</protein>
<feature type="transmembrane region" description="Helical" evidence="2">
    <location>
        <begin position="602"/>
        <end position="629"/>
    </location>
</feature>
<dbReference type="SUPFAM" id="SSF103473">
    <property type="entry name" value="MFS general substrate transporter"/>
    <property type="match status" value="1"/>
</dbReference>
<dbReference type="PANTHER" id="PTHR11360">
    <property type="entry name" value="MONOCARBOXYLATE TRANSPORTER"/>
    <property type="match status" value="1"/>
</dbReference>
<feature type="transmembrane region" description="Helical" evidence="2">
    <location>
        <begin position="201"/>
        <end position="224"/>
    </location>
</feature>
<name>A0AAJ6QYT9_9ACAR</name>
<feature type="transmembrane region" description="Helical" evidence="2">
    <location>
        <begin position="673"/>
        <end position="693"/>
    </location>
</feature>
<dbReference type="Gene3D" id="1.20.1250.20">
    <property type="entry name" value="MFS general substrate transporter like domains"/>
    <property type="match status" value="2"/>
</dbReference>
<reference evidence="4" key="1">
    <citation type="submission" date="2025-08" db="UniProtKB">
        <authorList>
            <consortium name="RefSeq"/>
        </authorList>
    </citation>
    <scope>IDENTIFICATION</scope>
</reference>
<feature type="transmembrane region" description="Helical" evidence="2">
    <location>
        <begin position="577"/>
        <end position="596"/>
    </location>
</feature>
<dbReference type="InterPro" id="IPR050327">
    <property type="entry name" value="Proton-linked_MCT"/>
</dbReference>
<feature type="transmembrane region" description="Helical" evidence="2">
    <location>
        <begin position="142"/>
        <end position="163"/>
    </location>
</feature>
<evidence type="ECO:0000256" key="1">
    <source>
        <dbReference type="SAM" id="MobiDB-lite"/>
    </source>
</evidence>
<dbReference type="CDD" id="cd17352">
    <property type="entry name" value="MFS_MCT_SLC16"/>
    <property type="match status" value="1"/>
</dbReference>
<sequence length="798" mass="85918">MASVSASSLEEGPTTNNNKLMANGNNGRAGHEEIRTVRLAVEPPDGGYGWVVVLASFLCNLTVDGIAYTFGLFLPDLVTSFNSTKSAITWAGSLLSGFYLSAGPLVSALTNKYGCRKVCIAGSLIACVSLCTATVVDSVPLLLIFYGVFAGTGFSLIYLPAIISVNQYFSQKRATATGIAVCGSGLGAFVFAPLVQYLLQYYAWRGALLILAGLVLNCCVFGALMRPLEMWSVAEKPLMQRIWEEKTGLMRQDSITQSQFFLVQHPDGTVEKRLKAGVNTEPGVHSTLFLDQWGKSSTDAPPALTLSPIEESDHTKSGPQANGVNPHVSNHAITNIAKRKGLIASHSAARLTMSTTTVQPDIRRNSSTPKFALGASRNSMQHRPLNAITSSGYHATGIAGSNLNTTHETICLLAPPPPPLDCGLNPQMRKSIRDLARPMYRKDIFYSGSIRNLPEFRQSSGDVRSYIASVLTLPGENQSRAAKVACGCLPAAMQDTLGDIFDPMLLKNPAFVIICIANLIGMMGFNIPFVFIADAAVTMANVDKNAASMLVSCIGITNMFGRLIFGRLSDSPRVNSLTVNNITLVISGFAVTITPLSLQLGGYSACMVVCAIFGLMVAAYILLTSIILVELFGLERLTNAFGLLCLVRGLACILGTPFAGVLFDLTGSYQCPFIVSGIMLAISGGISATIPYVNNPHKNVPPPPEDFMSPLEEIPEEESFTEDDYSPRHERRIRDLEDSLAGDERASLMEEDEDDLPMTINCDPRIDSDEDTQKDDTIDDKDGGERIDNSVRAEEGRG</sequence>
<feature type="region of interest" description="Disordered" evidence="1">
    <location>
        <begin position="1"/>
        <end position="28"/>
    </location>
</feature>
<feature type="compositionally biased region" description="Low complexity" evidence="1">
    <location>
        <begin position="16"/>
        <end position="26"/>
    </location>
</feature>
<feature type="transmembrane region" description="Helical" evidence="2">
    <location>
        <begin position="510"/>
        <end position="533"/>
    </location>
</feature>
<keyword evidence="2" id="KW-0472">Membrane</keyword>
<dbReference type="KEGG" id="goe:100908896"/>
<feature type="region of interest" description="Disordered" evidence="1">
    <location>
        <begin position="699"/>
        <end position="798"/>
    </location>
</feature>
<feature type="transmembrane region" description="Helical" evidence="2">
    <location>
        <begin position="545"/>
        <end position="565"/>
    </location>
</feature>
<dbReference type="InterPro" id="IPR011701">
    <property type="entry name" value="MFS"/>
</dbReference>
<keyword evidence="3" id="KW-1185">Reference proteome</keyword>
<feature type="transmembrane region" description="Helical" evidence="2">
    <location>
        <begin position="175"/>
        <end position="195"/>
    </location>
</feature>
<dbReference type="GeneID" id="100908896"/>
<dbReference type="GO" id="GO:0008028">
    <property type="term" value="F:monocarboxylic acid transmembrane transporter activity"/>
    <property type="evidence" value="ECO:0007669"/>
    <property type="project" value="TreeGrafter"/>
</dbReference>
<feature type="transmembrane region" description="Helical" evidence="2">
    <location>
        <begin position="641"/>
        <end position="661"/>
    </location>
</feature>
<dbReference type="InterPro" id="IPR036259">
    <property type="entry name" value="MFS_trans_sf"/>
</dbReference>
<feature type="compositionally biased region" description="Basic and acidic residues" evidence="1">
    <location>
        <begin position="725"/>
        <end position="748"/>
    </location>
</feature>
<keyword evidence="2" id="KW-1133">Transmembrane helix</keyword>
<feature type="compositionally biased region" description="Polar residues" evidence="1">
    <location>
        <begin position="317"/>
        <end position="326"/>
    </location>
</feature>
<feature type="compositionally biased region" description="Basic and acidic residues" evidence="1">
    <location>
        <begin position="774"/>
        <end position="798"/>
    </location>
</feature>
<keyword evidence="2" id="KW-0812">Transmembrane</keyword>
<accession>A0AAJ6QYT9</accession>
<dbReference type="Proteomes" id="UP000694867">
    <property type="component" value="Unplaced"/>
</dbReference>
<feature type="compositionally biased region" description="Acidic residues" evidence="1">
    <location>
        <begin position="713"/>
        <end position="724"/>
    </location>
</feature>
<gene>
    <name evidence="4" type="primary">LOC100908896</name>
</gene>
<dbReference type="RefSeq" id="XP_003748216.1">
    <property type="nucleotide sequence ID" value="XM_003748168.2"/>
</dbReference>
<feature type="transmembrane region" description="Helical" evidence="2">
    <location>
        <begin position="118"/>
        <end position="136"/>
    </location>
</feature>
<dbReference type="PANTHER" id="PTHR11360:SF286">
    <property type="entry name" value="GH22266P"/>
    <property type="match status" value="1"/>
</dbReference>
<feature type="transmembrane region" description="Helical" evidence="2">
    <location>
        <begin position="87"/>
        <end position="106"/>
    </location>
</feature>
<organism evidence="3 4">
    <name type="scientific">Galendromus occidentalis</name>
    <name type="common">western predatory mite</name>
    <dbReference type="NCBI Taxonomy" id="34638"/>
    <lineage>
        <taxon>Eukaryota</taxon>
        <taxon>Metazoa</taxon>
        <taxon>Ecdysozoa</taxon>
        <taxon>Arthropoda</taxon>
        <taxon>Chelicerata</taxon>
        <taxon>Arachnida</taxon>
        <taxon>Acari</taxon>
        <taxon>Parasitiformes</taxon>
        <taxon>Mesostigmata</taxon>
        <taxon>Gamasina</taxon>
        <taxon>Phytoseioidea</taxon>
        <taxon>Phytoseiidae</taxon>
        <taxon>Typhlodrominae</taxon>
        <taxon>Galendromus</taxon>
    </lineage>
</organism>
<evidence type="ECO:0000256" key="2">
    <source>
        <dbReference type="SAM" id="Phobius"/>
    </source>
</evidence>
<proteinExistence type="predicted"/>
<evidence type="ECO:0000313" key="4">
    <source>
        <dbReference type="RefSeq" id="XP_003748216.1"/>
    </source>
</evidence>
<dbReference type="Pfam" id="PF07690">
    <property type="entry name" value="MFS_1"/>
    <property type="match status" value="2"/>
</dbReference>